<evidence type="ECO:0000313" key="2">
    <source>
        <dbReference type="EMBL" id="CAD7282442.1"/>
    </source>
</evidence>
<dbReference type="EMBL" id="OA885879">
    <property type="protein sequence ID" value="CAD7282442.1"/>
    <property type="molecule type" value="Genomic_DNA"/>
</dbReference>
<dbReference type="InterPro" id="IPR035976">
    <property type="entry name" value="Sushi/SCR/CCP_sf"/>
</dbReference>
<dbReference type="SUPFAM" id="SSF57535">
    <property type="entry name" value="Complement control module/SCR domain"/>
    <property type="match status" value="1"/>
</dbReference>
<sequence length="93" mass="10405">MSPRERHWKYRLSFFYPKEEDSGVFICTTPEGYSNSIEVNIAPVHCGALNPLDPQLEIHQEDDKMTAVANFSCPLGYILHGDSSVMCLANVTA</sequence>
<gene>
    <name evidence="2" type="ORF">NMOB1V02_LOCUS10067</name>
</gene>
<accession>A0A7R9GIH3</accession>
<dbReference type="EMBL" id="CAJPEX010003842">
    <property type="protein sequence ID" value="CAG0922594.1"/>
    <property type="molecule type" value="Genomic_DNA"/>
</dbReference>
<organism evidence="2">
    <name type="scientific">Notodromas monacha</name>
    <dbReference type="NCBI Taxonomy" id="399045"/>
    <lineage>
        <taxon>Eukaryota</taxon>
        <taxon>Metazoa</taxon>
        <taxon>Ecdysozoa</taxon>
        <taxon>Arthropoda</taxon>
        <taxon>Crustacea</taxon>
        <taxon>Oligostraca</taxon>
        <taxon>Ostracoda</taxon>
        <taxon>Podocopa</taxon>
        <taxon>Podocopida</taxon>
        <taxon>Cypridocopina</taxon>
        <taxon>Cypridoidea</taxon>
        <taxon>Cyprididae</taxon>
        <taxon>Notodromas</taxon>
    </lineage>
</organism>
<dbReference type="Proteomes" id="UP000678499">
    <property type="component" value="Unassembled WGS sequence"/>
</dbReference>
<protein>
    <submittedName>
        <fullName evidence="2">Uncharacterized protein</fullName>
    </submittedName>
</protein>
<keyword evidence="3" id="KW-1185">Reference proteome</keyword>
<dbReference type="OrthoDB" id="5804959at2759"/>
<dbReference type="AlphaFoldDB" id="A0A7R9GIH3"/>
<name>A0A7R9GIH3_9CRUS</name>
<keyword evidence="1" id="KW-1015">Disulfide bond</keyword>
<evidence type="ECO:0000313" key="3">
    <source>
        <dbReference type="Proteomes" id="UP000678499"/>
    </source>
</evidence>
<evidence type="ECO:0000256" key="1">
    <source>
        <dbReference type="ARBA" id="ARBA00023157"/>
    </source>
</evidence>
<reference evidence="2" key="1">
    <citation type="submission" date="2020-11" db="EMBL/GenBank/DDBJ databases">
        <authorList>
            <person name="Tran Van P."/>
        </authorList>
    </citation>
    <scope>NUCLEOTIDE SEQUENCE</scope>
</reference>
<proteinExistence type="predicted"/>